<dbReference type="Gene3D" id="1.20.140.30">
    <property type="entry name" value="MOB kinase activator"/>
    <property type="match status" value="1"/>
</dbReference>
<gene>
    <name evidence="2" type="ORF">A1Q2_01983</name>
</gene>
<dbReference type="FunFam" id="1.20.140.30:FF:000001">
    <property type="entry name" value="MOB kinase activator 1A"/>
    <property type="match status" value="1"/>
</dbReference>
<dbReference type="Proteomes" id="UP000006757">
    <property type="component" value="Unassembled WGS sequence"/>
</dbReference>
<dbReference type="FunCoup" id="K1VWE3">
    <property type="interactions" value="411"/>
</dbReference>
<sequence length="220" mass="25598">MSTLFTTLKSNQSRTFKPKKVQEGTKQWQLKQYAQQTLGSGNLRTAVQLPDGEDLQEWIAVHVVDFFNHVNMLYGTISEFCTPTECHIMNAGPKYEFYWEDGDVYRKPTPLSAPAYVEALMTWTQSLLDDEKIFPQRIGVKFPSNFMTTAKTILRRLFRVYAHIYHSHFDQICGLGIEAHLNTNYRHFFLFVDEFSLLSERDLMPMEELNKTILADTLPK</sequence>
<dbReference type="OrthoDB" id="8170117at2759"/>
<dbReference type="InterPro" id="IPR036703">
    <property type="entry name" value="MOB_kinase_act_sf"/>
</dbReference>
<dbReference type="Pfam" id="PF03637">
    <property type="entry name" value="Mob1_phocein"/>
    <property type="match status" value="1"/>
</dbReference>
<feature type="binding site" evidence="1">
    <location>
        <position position="163"/>
    </location>
    <ligand>
        <name>Zn(2+)</name>
        <dbReference type="ChEBI" id="CHEBI:29105"/>
    </ligand>
</feature>
<dbReference type="eggNOG" id="KOG0440">
    <property type="taxonomic scope" value="Eukaryota"/>
</dbReference>
<dbReference type="STRING" id="1220162.K1VWE3"/>
<dbReference type="InterPro" id="IPR005301">
    <property type="entry name" value="MOB_kinase_act_fam"/>
</dbReference>
<dbReference type="SMART" id="SM01388">
    <property type="entry name" value="Mob1_phocein"/>
    <property type="match status" value="1"/>
</dbReference>
<dbReference type="PANTHER" id="PTHR22599">
    <property type="entry name" value="MPS ONE BINDER KINASE ACTIVATOR-LIKE MOB"/>
    <property type="match status" value="1"/>
</dbReference>
<organism evidence="2 3">
    <name type="scientific">Trichosporon asahii var. asahii (strain CBS 8904)</name>
    <name type="common">Yeast</name>
    <dbReference type="NCBI Taxonomy" id="1220162"/>
    <lineage>
        <taxon>Eukaryota</taxon>
        <taxon>Fungi</taxon>
        <taxon>Dikarya</taxon>
        <taxon>Basidiomycota</taxon>
        <taxon>Agaricomycotina</taxon>
        <taxon>Tremellomycetes</taxon>
        <taxon>Trichosporonales</taxon>
        <taxon>Trichosporonaceae</taxon>
        <taxon>Trichosporon</taxon>
    </lineage>
</organism>
<dbReference type="SUPFAM" id="SSF101152">
    <property type="entry name" value="Mob1/phocein"/>
    <property type="match status" value="1"/>
</dbReference>
<keyword evidence="1" id="KW-0479">Metal-binding</keyword>
<name>K1VWE3_TRIAC</name>
<evidence type="ECO:0000256" key="1">
    <source>
        <dbReference type="PIRSR" id="PIRSR605301-1"/>
    </source>
</evidence>
<evidence type="ECO:0008006" key="4">
    <source>
        <dbReference type="Google" id="ProtNLM"/>
    </source>
</evidence>
<feature type="binding site" evidence="1">
    <location>
        <position position="81"/>
    </location>
    <ligand>
        <name>Zn(2+)</name>
        <dbReference type="ChEBI" id="CHEBI:29105"/>
    </ligand>
</feature>
<feature type="binding site" evidence="1">
    <location>
        <position position="168"/>
    </location>
    <ligand>
        <name>Zn(2+)</name>
        <dbReference type="ChEBI" id="CHEBI:29105"/>
    </ligand>
</feature>
<reference evidence="2 3" key="1">
    <citation type="journal article" date="2012" name="Eukaryot. Cell">
        <title>Genome sequence of the Trichosporon asahii environmental strain CBS 8904.</title>
        <authorList>
            <person name="Yang R.Y."/>
            <person name="Li H.T."/>
            <person name="Zhu H."/>
            <person name="Zhou G.P."/>
            <person name="Wang M."/>
            <person name="Wang L."/>
        </authorList>
    </citation>
    <scope>NUCLEOTIDE SEQUENCE [LARGE SCALE GENOMIC DNA]</scope>
    <source>
        <strain evidence="2 3">CBS 8904</strain>
    </source>
</reference>
<keyword evidence="3" id="KW-1185">Reference proteome</keyword>
<dbReference type="InParanoid" id="K1VWE3"/>
<evidence type="ECO:0000313" key="3">
    <source>
        <dbReference type="Proteomes" id="UP000006757"/>
    </source>
</evidence>
<protein>
    <recommendedName>
        <fullName evidence="4">Kinase regulator</fullName>
    </recommendedName>
</protein>
<dbReference type="EMBL" id="AMBO01000241">
    <property type="protein sequence ID" value="EKD03757.1"/>
    <property type="molecule type" value="Genomic_DNA"/>
</dbReference>
<accession>K1VWE3</accession>
<feature type="binding site" evidence="1">
    <location>
        <position position="86"/>
    </location>
    <ligand>
        <name>Zn(2+)</name>
        <dbReference type="ChEBI" id="CHEBI:29105"/>
    </ligand>
</feature>
<dbReference type="HOGENOM" id="CLU_038321_3_2_1"/>
<proteinExistence type="predicted"/>
<keyword evidence="1" id="KW-0862">Zinc</keyword>
<dbReference type="OMA" id="VDNEQMF"/>
<evidence type="ECO:0000313" key="2">
    <source>
        <dbReference type="EMBL" id="EKD03757.1"/>
    </source>
</evidence>
<dbReference type="AlphaFoldDB" id="K1VWE3"/>
<comment type="caution">
    <text evidence="2">The sequence shown here is derived from an EMBL/GenBank/DDBJ whole genome shotgun (WGS) entry which is preliminary data.</text>
</comment>